<reference evidence="2" key="1">
    <citation type="submission" date="2021-06" db="EMBL/GenBank/DDBJ databases">
        <authorList>
            <person name="Hodson N. C."/>
            <person name="Mongue J. A."/>
            <person name="Jaron S. K."/>
        </authorList>
    </citation>
    <scope>NUCLEOTIDE SEQUENCE</scope>
</reference>
<evidence type="ECO:0000256" key="1">
    <source>
        <dbReference type="SAM" id="Phobius"/>
    </source>
</evidence>
<accession>A0A8J2KVV1</accession>
<organism evidence="2 3">
    <name type="scientific">Allacma fusca</name>
    <dbReference type="NCBI Taxonomy" id="39272"/>
    <lineage>
        <taxon>Eukaryota</taxon>
        <taxon>Metazoa</taxon>
        <taxon>Ecdysozoa</taxon>
        <taxon>Arthropoda</taxon>
        <taxon>Hexapoda</taxon>
        <taxon>Collembola</taxon>
        <taxon>Symphypleona</taxon>
        <taxon>Sminthuridae</taxon>
        <taxon>Allacma</taxon>
    </lineage>
</organism>
<evidence type="ECO:0000313" key="2">
    <source>
        <dbReference type="EMBL" id="CAG7821705.1"/>
    </source>
</evidence>
<keyword evidence="1" id="KW-0812">Transmembrane</keyword>
<comment type="caution">
    <text evidence="2">The sequence shown here is derived from an EMBL/GenBank/DDBJ whole genome shotgun (WGS) entry which is preliminary data.</text>
</comment>
<gene>
    <name evidence="2" type="ORF">AFUS01_LOCUS32023</name>
</gene>
<protein>
    <submittedName>
        <fullName evidence="2">Uncharacterized protein</fullName>
    </submittedName>
</protein>
<keyword evidence="1" id="KW-0472">Membrane</keyword>
<name>A0A8J2KVV1_9HEXA</name>
<proteinExistence type="predicted"/>
<dbReference type="Proteomes" id="UP000708208">
    <property type="component" value="Unassembled WGS sequence"/>
</dbReference>
<keyword evidence="3" id="KW-1185">Reference proteome</keyword>
<dbReference type="AlphaFoldDB" id="A0A8J2KVV1"/>
<evidence type="ECO:0000313" key="3">
    <source>
        <dbReference type="Proteomes" id="UP000708208"/>
    </source>
</evidence>
<feature type="transmembrane region" description="Helical" evidence="1">
    <location>
        <begin position="202"/>
        <end position="225"/>
    </location>
</feature>
<feature type="transmembrane region" description="Helical" evidence="1">
    <location>
        <begin position="286"/>
        <end position="307"/>
    </location>
</feature>
<feature type="transmembrane region" description="Helical" evidence="1">
    <location>
        <begin position="45"/>
        <end position="64"/>
    </location>
</feature>
<dbReference type="EMBL" id="CAJVCH010518693">
    <property type="protein sequence ID" value="CAG7821705.1"/>
    <property type="molecule type" value="Genomic_DNA"/>
</dbReference>
<keyword evidence="1" id="KW-1133">Transmembrane helix</keyword>
<sequence length="374" mass="43414">MILLSPYLLALFKHYTRRCEVLGILPFIRNEQDSPPKFSPSKKRVLVWHIQLFVIFIYSAFISFRSIETCLSNASTPEERMYSQFVVFFYSVPTLNQALLIKIKYLIPPFISKYTAFFKYFEDNFNEKFWIKPKEIKICEQLLKTLHTCWNFNLIFFPMICILRPSSPEQLSSLFSDPHSWKALLVGTIFQAYYTYSYVSVIMFECCYVGLFLLPMLAVLSELSVRTASFTKVTLKYPANIFKIYRALRLLFGEATSSVSLILYIAKIELIAMAIYEIYGVIRLEGIISCMMGEAVLFSVIILPILLSKLGELHIRSMYLLEHVSIRGNLDRKIIKSLPLLRFQFGSMYYADKQMVPTVIQIVVVNSANLLILY</sequence>